<evidence type="ECO:0000256" key="3">
    <source>
        <dbReference type="ARBA" id="ARBA00022853"/>
    </source>
</evidence>
<dbReference type="GO" id="GO:0006325">
    <property type="term" value="P:chromatin organization"/>
    <property type="evidence" value="ECO:0007669"/>
    <property type="project" value="UniProtKB-KW"/>
</dbReference>
<organism evidence="8">
    <name type="scientific">Chlamydomonas leiostraca</name>
    <dbReference type="NCBI Taxonomy" id="1034604"/>
    <lineage>
        <taxon>Eukaryota</taxon>
        <taxon>Viridiplantae</taxon>
        <taxon>Chlorophyta</taxon>
        <taxon>core chlorophytes</taxon>
        <taxon>Chlorophyceae</taxon>
        <taxon>CS clade</taxon>
        <taxon>Chlamydomonadales</taxon>
        <taxon>Chlamydomonadaceae</taxon>
        <taxon>Chlamydomonas</taxon>
    </lineage>
</organism>
<evidence type="ECO:0000256" key="5">
    <source>
        <dbReference type="ARBA" id="ARBA00023054"/>
    </source>
</evidence>
<gene>
    <name evidence="8" type="ORF">CLEI1391_LOCUS1160</name>
</gene>
<evidence type="ECO:0000313" key="8">
    <source>
        <dbReference type="EMBL" id="CAD8664998.1"/>
    </source>
</evidence>
<dbReference type="InterPro" id="IPR015418">
    <property type="entry name" value="Eaf6"/>
</dbReference>
<dbReference type="AlphaFoldDB" id="A0A7S0WF66"/>
<dbReference type="GO" id="GO:0000123">
    <property type="term" value="C:histone acetyltransferase complex"/>
    <property type="evidence" value="ECO:0007669"/>
    <property type="project" value="InterPro"/>
</dbReference>
<comment type="similarity">
    <text evidence="2">Belongs to the EAF6 family.</text>
</comment>
<proteinExistence type="inferred from homology"/>
<evidence type="ECO:0000256" key="6">
    <source>
        <dbReference type="ARBA" id="ARBA00023163"/>
    </source>
</evidence>
<evidence type="ECO:0000256" key="7">
    <source>
        <dbReference type="ARBA" id="ARBA00023242"/>
    </source>
</evidence>
<evidence type="ECO:0008006" key="9">
    <source>
        <dbReference type="Google" id="ProtNLM"/>
    </source>
</evidence>
<evidence type="ECO:0000256" key="2">
    <source>
        <dbReference type="ARBA" id="ARBA00010916"/>
    </source>
</evidence>
<keyword evidence="7" id="KW-0539">Nucleus</keyword>
<dbReference type="GO" id="GO:0005634">
    <property type="term" value="C:nucleus"/>
    <property type="evidence" value="ECO:0007669"/>
    <property type="project" value="UniProtKB-SubCell"/>
</dbReference>
<name>A0A7S0WF66_9CHLO</name>
<evidence type="ECO:0000256" key="1">
    <source>
        <dbReference type="ARBA" id="ARBA00004123"/>
    </source>
</evidence>
<protein>
    <recommendedName>
        <fullName evidence="9">Chromatin modification-related protein MEAF6</fullName>
    </recommendedName>
</protein>
<comment type="subcellular location">
    <subcellularLocation>
        <location evidence="1">Nucleus</location>
    </subcellularLocation>
</comment>
<dbReference type="Pfam" id="PF09340">
    <property type="entry name" value="NuA4"/>
    <property type="match status" value="1"/>
</dbReference>
<reference evidence="8" key="1">
    <citation type="submission" date="2021-01" db="EMBL/GenBank/DDBJ databases">
        <authorList>
            <person name="Corre E."/>
            <person name="Pelletier E."/>
            <person name="Niang G."/>
            <person name="Scheremetjew M."/>
            <person name="Finn R."/>
            <person name="Kale V."/>
            <person name="Holt S."/>
            <person name="Cochrane G."/>
            <person name="Meng A."/>
            <person name="Brown T."/>
            <person name="Cohen L."/>
        </authorList>
    </citation>
    <scope>NUCLEOTIDE SEQUENCE</scope>
    <source>
        <strain evidence="8">SAG 11-49</strain>
    </source>
</reference>
<sequence>MAGNILEELQAYRDTLVDDLGRTERVLAEMESQYLQAEYSQAGSVLKGFESFLASKETLRKRARVYRAEDRLFTTSSRTAPQGVGDLGLMDGEGGVRKVVGGSFASKGYAQKGYAQKGKR</sequence>
<keyword evidence="3" id="KW-0156">Chromatin regulator</keyword>
<keyword evidence="6" id="KW-0804">Transcription</keyword>
<keyword evidence="4" id="KW-0805">Transcription regulation</keyword>
<accession>A0A7S0WF66</accession>
<keyword evidence="5" id="KW-0175">Coiled coil</keyword>
<dbReference type="PANTHER" id="PTHR13476">
    <property type="entry name" value="CHROMATIN MODIFICATION-RELATED PROTEIN MEAF6"/>
    <property type="match status" value="1"/>
</dbReference>
<evidence type="ECO:0000256" key="4">
    <source>
        <dbReference type="ARBA" id="ARBA00023015"/>
    </source>
</evidence>
<dbReference type="EMBL" id="HBFB01002272">
    <property type="protein sequence ID" value="CAD8664998.1"/>
    <property type="molecule type" value="Transcribed_RNA"/>
</dbReference>